<evidence type="ECO:0000256" key="2">
    <source>
        <dbReference type="SAM" id="Phobius"/>
    </source>
</evidence>
<reference evidence="3" key="1">
    <citation type="journal article" date="2020" name="Stud. Mycol.">
        <title>101 Dothideomycetes genomes: a test case for predicting lifestyles and emergence of pathogens.</title>
        <authorList>
            <person name="Haridas S."/>
            <person name="Albert R."/>
            <person name="Binder M."/>
            <person name="Bloem J."/>
            <person name="Labutti K."/>
            <person name="Salamov A."/>
            <person name="Andreopoulos B."/>
            <person name="Baker S."/>
            <person name="Barry K."/>
            <person name="Bills G."/>
            <person name="Bluhm B."/>
            <person name="Cannon C."/>
            <person name="Castanera R."/>
            <person name="Culley D."/>
            <person name="Daum C."/>
            <person name="Ezra D."/>
            <person name="Gonzalez J."/>
            <person name="Henrissat B."/>
            <person name="Kuo A."/>
            <person name="Liang C."/>
            <person name="Lipzen A."/>
            <person name="Lutzoni F."/>
            <person name="Magnuson J."/>
            <person name="Mondo S."/>
            <person name="Nolan M."/>
            <person name="Ohm R."/>
            <person name="Pangilinan J."/>
            <person name="Park H.-J."/>
            <person name="Ramirez L."/>
            <person name="Alfaro M."/>
            <person name="Sun H."/>
            <person name="Tritt A."/>
            <person name="Yoshinaga Y."/>
            <person name="Zwiers L.-H."/>
            <person name="Turgeon B."/>
            <person name="Goodwin S."/>
            <person name="Spatafora J."/>
            <person name="Crous P."/>
            <person name="Grigoriev I."/>
        </authorList>
    </citation>
    <scope>NUCLEOTIDE SEQUENCE</scope>
    <source>
        <strain evidence="3">CBS 207.26</strain>
    </source>
</reference>
<feature type="transmembrane region" description="Helical" evidence="2">
    <location>
        <begin position="419"/>
        <end position="439"/>
    </location>
</feature>
<keyword evidence="2" id="KW-0812">Transmembrane</keyword>
<proteinExistence type="predicted"/>
<keyword evidence="2" id="KW-0472">Membrane</keyword>
<dbReference type="EMBL" id="ML994640">
    <property type="protein sequence ID" value="KAF2183968.1"/>
    <property type="molecule type" value="Genomic_DNA"/>
</dbReference>
<dbReference type="OrthoDB" id="1046782at2759"/>
<dbReference type="AlphaFoldDB" id="A0A6A6E0G9"/>
<keyword evidence="2" id="KW-1133">Transmembrane helix</keyword>
<feature type="compositionally biased region" description="Low complexity" evidence="1">
    <location>
        <begin position="175"/>
        <end position="191"/>
    </location>
</feature>
<feature type="region of interest" description="Disordered" evidence="1">
    <location>
        <begin position="169"/>
        <end position="193"/>
    </location>
</feature>
<organism evidence="3 4">
    <name type="scientific">Zopfia rhizophila CBS 207.26</name>
    <dbReference type="NCBI Taxonomy" id="1314779"/>
    <lineage>
        <taxon>Eukaryota</taxon>
        <taxon>Fungi</taxon>
        <taxon>Dikarya</taxon>
        <taxon>Ascomycota</taxon>
        <taxon>Pezizomycotina</taxon>
        <taxon>Dothideomycetes</taxon>
        <taxon>Dothideomycetes incertae sedis</taxon>
        <taxon>Zopfiaceae</taxon>
        <taxon>Zopfia</taxon>
    </lineage>
</organism>
<protein>
    <recommendedName>
        <fullName evidence="5">Cora-domain-containing protein</fullName>
    </recommendedName>
</protein>
<evidence type="ECO:0000256" key="1">
    <source>
        <dbReference type="SAM" id="MobiDB-lite"/>
    </source>
</evidence>
<dbReference type="Proteomes" id="UP000800200">
    <property type="component" value="Unassembled WGS sequence"/>
</dbReference>
<feature type="region of interest" description="Disordered" evidence="1">
    <location>
        <begin position="138"/>
        <end position="157"/>
    </location>
</feature>
<dbReference type="Pfam" id="PF01544">
    <property type="entry name" value="CorA"/>
    <property type="match status" value="1"/>
</dbReference>
<dbReference type="Gene3D" id="1.20.58.340">
    <property type="entry name" value="Magnesium transport protein CorA, transmembrane region"/>
    <property type="match status" value="1"/>
</dbReference>
<evidence type="ECO:0000313" key="4">
    <source>
        <dbReference type="Proteomes" id="UP000800200"/>
    </source>
</evidence>
<dbReference type="InterPro" id="IPR002523">
    <property type="entry name" value="MgTranspt_CorA/ZnTranspt_ZntB"/>
</dbReference>
<sequence length="467" mass="52987">MLSLTRDLKPIQDFQNAVNWGRTTVRDRLNMHIFEWNQGDPNGTEDGSIESVAQLEAREVRQVRVIFAPRDTPHPDTVNGLTRLFELFAIPSAFIAESLENVSQSFGTRTDENRAQYSWFHFLSRIIDISQEGGLPRFMHPSENAVDSNGGHQSQTHSTWTKAGFVLKSEQRTKPSSPQSQSTTSSSSSTTVADSHGTTYVTLICFGAPISLMHRFRRMQEQGCDEVIQDPYLLLEIVLDEMWSVIDKAGWTLSEVFGKIELRTLANATARSKAARDLDFPGLHNIAKDILYLRENTESALSTLESLIIHHKGFIKSDPSPCASSLQSALEYRKTLIQSTQRRLESLDERMKNIIQFSFNLVAQTDSRIMQRDGKSMKTVAIMTLVFMPLTTVATIFGTQLITLQDDAPYHIKVSPDFWLLWVISVPLTAIVMVVWRVCCADAREDEEGTRESRRHMDWHDSRLKLY</sequence>
<feature type="compositionally biased region" description="Polar residues" evidence="1">
    <location>
        <begin position="145"/>
        <end position="157"/>
    </location>
</feature>
<accession>A0A6A6E0G9</accession>
<gene>
    <name evidence="3" type="ORF">K469DRAFT_727878</name>
</gene>
<evidence type="ECO:0008006" key="5">
    <source>
        <dbReference type="Google" id="ProtNLM"/>
    </source>
</evidence>
<keyword evidence="4" id="KW-1185">Reference proteome</keyword>
<feature type="transmembrane region" description="Helical" evidence="2">
    <location>
        <begin position="380"/>
        <end position="399"/>
    </location>
</feature>
<name>A0A6A6E0G9_9PEZI</name>
<evidence type="ECO:0000313" key="3">
    <source>
        <dbReference type="EMBL" id="KAF2183968.1"/>
    </source>
</evidence>